<dbReference type="EMBL" id="FIFN01000019">
    <property type="protein sequence ID" value="CYU25583.1"/>
    <property type="molecule type" value="Genomic_DNA"/>
</dbReference>
<gene>
    <name evidence="1" type="ORF">ERS132462_01652</name>
</gene>
<accession>A0A0Z8CHQ9</accession>
<evidence type="ECO:0000313" key="2">
    <source>
        <dbReference type="Proteomes" id="UP000072003"/>
    </source>
</evidence>
<name>A0A0Z8CHQ9_STRSU</name>
<dbReference type="AlphaFoldDB" id="A0A0Z8CHQ9"/>
<reference evidence="1 2" key="1">
    <citation type="submission" date="2016-02" db="EMBL/GenBank/DDBJ databases">
        <authorList>
            <consortium name="Pathogen Informatics"/>
        </authorList>
    </citation>
    <scope>NUCLEOTIDE SEQUENCE [LARGE SCALE GENOMIC DNA]</scope>
    <source>
        <strain evidence="1 2">LSS100</strain>
    </source>
</reference>
<sequence>MGKLRYCRAHIKDYNLNSKVDGFNEAPEFGELVIRYSLTSENIRMDEIIEVGIPRILRKLSHGIIEFNESVLTDSKGKFCNQTIKEVYVSDGYAGKTLELKVDFKDCDVSKIVYLMNEFHLDFKHEGEQYICTGFNKSPESNFVLFYFSRR</sequence>
<dbReference type="Proteomes" id="UP000072003">
    <property type="component" value="Unassembled WGS sequence"/>
</dbReference>
<dbReference type="RefSeq" id="WP_044670329.1">
    <property type="nucleotide sequence ID" value="NZ_CEDC01000003.1"/>
</dbReference>
<proteinExistence type="predicted"/>
<evidence type="ECO:0000313" key="1">
    <source>
        <dbReference type="EMBL" id="CYU25583.1"/>
    </source>
</evidence>
<protein>
    <submittedName>
        <fullName evidence="1">Uncharacterized protein</fullName>
    </submittedName>
</protein>
<organism evidence="1 2">
    <name type="scientific">Streptococcus suis</name>
    <dbReference type="NCBI Taxonomy" id="1307"/>
    <lineage>
        <taxon>Bacteria</taxon>
        <taxon>Bacillati</taxon>
        <taxon>Bacillota</taxon>
        <taxon>Bacilli</taxon>
        <taxon>Lactobacillales</taxon>
        <taxon>Streptococcaceae</taxon>
        <taxon>Streptococcus</taxon>
    </lineage>
</organism>